<keyword evidence="4" id="KW-1185">Reference proteome</keyword>
<feature type="domain" description="N-acyltransferase N-terminal" evidence="1">
    <location>
        <begin position="13"/>
        <end position="136"/>
    </location>
</feature>
<organism evidence="3 4">
    <name type="scientific">Kutzneria kofuensis</name>
    <dbReference type="NCBI Taxonomy" id="103725"/>
    <lineage>
        <taxon>Bacteria</taxon>
        <taxon>Bacillati</taxon>
        <taxon>Actinomycetota</taxon>
        <taxon>Actinomycetes</taxon>
        <taxon>Pseudonocardiales</taxon>
        <taxon>Pseudonocardiaceae</taxon>
        <taxon>Kutzneria</taxon>
    </lineage>
</organism>
<dbReference type="RefSeq" id="WP_184869264.1">
    <property type="nucleotide sequence ID" value="NZ_BAAAWY010000004.1"/>
</dbReference>
<evidence type="ECO:0000259" key="2">
    <source>
        <dbReference type="Pfam" id="PF18164"/>
    </source>
</evidence>
<dbReference type="InterPro" id="IPR041273">
    <property type="entry name" value="NAT_N"/>
</dbReference>
<protein>
    <recommendedName>
        <fullName evidence="5">Acyltransferase</fullName>
    </recommendedName>
</protein>
<reference evidence="3 4" key="1">
    <citation type="submission" date="2020-08" db="EMBL/GenBank/DDBJ databases">
        <title>Sequencing the genomes of 1000 actinobacteria strains.</title>
        <authorList>
            <person name="Klenk H.-P."/>
        </authorList>
    </citation>
    <scope>NUCLEOTIDE SEQUENCE [LARGE SCALE GENOMIC DNA]</scope>
    <source>
        <strain evidence="3 4">DSM 43851</strain>
    </source>
</reference>
<dbReference type="InterPro" id="IPR041644">
    <property type="entry name" value="GNAT_C"/>
</dbReference>
<dbReference type="Proteomes" id="UP000585638">
    <property type="component" value="Unassembled WGS sequence"/>
</dbReference>
<dbReference type="Pfam" id="PF18164">
    <property type="entry name" value="GNAT_C"/>
    <property type="match status" value="1"/>
</dbReference>
<accession>A0A7W9NLR2</accession>
<evidence type="ECO:0000259" key="1">
    <source>
        <dbReference type="Pfam" id="PF18082"/>
    </source>
</evidence>
<sequence>MTATVVFPSRSEARVRLRQLGVPTVDIEPAVEALAIMERSPQLRAALARRHDELFTSTEPTAWPDLTPDAVGRYFYVNLFLLAIPTAMERLRALGVSDDVMRDTFADVGAKALSYRLGHGVGGLDKQNWLVRHFRGQLFRLGRLQFERSTLPADLTGGPETGSPVLDLHIAADGPLTPELVDASLRAATEFFPAHFPDEHYRHAICRSWLLDPQLRECLPAEANIVRFQRRFRLFAPAVECDEDVLYFVFNVPEGVAADLDTLPQESTLQRAVVTHLKAGRHWRLCFGWFPLPCV</sequence>
<proteinExistence type="predicted"/>
<name>A0A7W9NLR2_9PSEU</name>
<feature type="domain" description="GNAT-like C-terminal" evidence="2">
    <location>
        <begin position="138"/>
        <end position="290"/>
    </location>
</feature>
<dbReference type="EMBL" id="JACHIR010000002">
    <property type="protein sequence ID" value="MBB5896751.1"/>
    <property type="molecule type" value="Genomic_DNA"/>
</dbReference>
<evidence type="ECO:0008006" key="5">
    <source>
        <dbReference type="Google" id="ProtNLM"/>
    </source>
</evidence>
<dbReference type="AlphaFoldDB" id="A0A7W9NLR2"/>
<gene>
    <name evidence="3" type="ORF">BJ998_008010</name>
</gene>
<comment type="caution">
    <text evidence="3">The sequence shown here is derived from an EMBL/GenBank/DDBJ whole genome shotgun (WGS) entry which is preliminary data.</text>
</comment>
<evidence type="ECO:0000313" key="4">
    <source>
        <dbReference type="Proteomes" id="UP000585638"/>
    </source>
</evidence>
<evidence type="ECO:0000313" key="3">
    <source>
        <dbReference type="EMBL" id="MBB5896751.1"/>
    </source>
</evidence>
<dbReference type="Gene3D" id="3.40.630.120">
    <property type="match status" value="1"/>
</dbReference>
<dbReference type="Pfam" id="PF18082">
    <property type="entry name" value="NAT_N"/>
    <property type="match status" value="1"/>
</dbReference>